<dbReference type="Pfam" id="PF10173">
    <property type="entry name" value="Mit_KHE1"/>
    <property type="match status" value="1"/>
</dbReference>
<evidence type="ECO:0000256" key="1">
    <source>
        <dbReference type="SAM" id="Phobius"/>
    </source>
</evidence>
<evidence type="ECO:0000313" key="2">
    <source>
        <dbReference type="EMBL" id="ODQ47213.1"/>
    </source>
</evidence>
<dbReference type="OrthoDB" id="5562676at2759"/>
<dbReference type="GeneID" id="30180575"/>
<gene>
    <name evidence="2" type="ORF">PICMEDRAFT_71311</name>
</gene>
<dbReference type="GO" id="GO:1902600">
    <property type="term" value="P:proton transmembrane transport"/>
    <property type="evidence" value="ECO:0007669"/>
    <property type="project" value="TreeGrafter"/>
</dbReference>
<dbReference type="PANTHER" id="PTHR28062:SF1">
    <property type="entry name" value="TRANSMEMBRANE PROTEIN"/>
    <property type="match status" value="1"/>
</dbReference>
<keyword evidence="1" id="KW-0812">Transmembrane</keyword>
<name>A0A1E3NNU3_9ASCO</name>
<keyword evidence="3" id="KW-1185">Reference proteome</keyword>
<sequence>MSGWRLRAAGIRGLQIAQIRNLTNASAGADIASIRPTLPGKRIYFYALPLTTKKTFLHCKYNDEIFPGGKKNLEEKIIAKFTQLWNNFAGSEASFNRKVVALINRFLSNIPWLETCLLSIPSQRFITRKLNEDTQYVTHDQILAENIQSDALQKFDFYYPATLTNPELIIQNFKPEFQSQHETHKKGILKDLLLLPLTIPFAIVPLIPNIPGFYLLYRVYCHIKVIASLKYLIILLKDGHFNFDRVDDLAEIYLSTTDNQVRANLMEELTYVSNHRPFQGEAADTDDVADRQEKLLLSEDVARELCKAFGDEESAPKLIFAIEQERRHLKERADALQQQTQHEKKH</sequence>
<feature type="transmembrane region" description="Helical" evidence="1">
    <location>
        <begin position="192"/>
        <end position="211"/>
    </location>
</feature>
<dbReference type="GO" id="GO:0006813">
    <property type="term" value="P:potassium ion transport"/>
    <property type="evidence" value="ECO:0007669"/>
    <property type="project" value="TreeGrafter"/>
</dbReference>
<dbReference type="Proteomes" id="UP000094455">
    <property type="component" value="Unassembled WGS sequence"/>
</dbReference>
<reference evidence="2 3" key="1">
    <citation type="journal article" date="2016" name="Proc. Natl. Acad. Sci. U.S.A.">
        <title>Comparative genomics of biotechnologically important yeasts.</title>
        <authorList>
            <person name="Riley R."/>
            <person name="Haridas S."/>
            <person name="Wolfe K.H."/>
            <person name="Lopes M.R."/>
            <person name="Hittinger C.T."/>
            <person name="Goeker M."/>
            <person name="Salamov A.A."/>
            <person name="Wisecaver J.H."/>
            <person name="Long T.M."/>
            <person name="Calvey C.H."/>
            <person name="Aerts A.L."/>
            <person name="Barry K.W."/>
            <person name="Choi C."/>
            <person name="Clum A."/>
            <person name="Coughlan A.Y."/>
            <person name="Deshpande S."/>
            <person name="Douglass A.P."/>
            <person name="Hanson S.J."/>
            <person name="Klenk H.-P."/>
            <person name="LaButti K.M."/>
            <person name="Lapidus A."/>
            <person name="Lindquist E.A."/>
            <person name="Lipzen A.M."/>
            <person name="Meier-Kolthoff J.P."/>
            <person name="Ohm R.A."/>
            <person name="Otillar R.P."/>
            <person name="Pangilinan J.L."/>
            <person name="Peng Y."/>
            <person name="Rokas A."/>
            <person name="Rosa C.A."/>
            <person name="Scheuner C."/>
            <person name="Sibirny A.A."/>
            <person name="Slot J.C."/>
            <person name="Stielow J.B."/>
            <person name="Sun H."/>
            <person name="Kurtzman C.P."/>
            <person name="Blackwell M."/>
            <person name="Grigoriev I.V."/>
            <person name="Jeffries T.W."/>
        </authorList>
    </citation>
    <scope>NUCLEOTIDE SEQUENCE [LARGE SCALE GENOMIC DNA]</scope>
    <source>
        <strain evidence="2 3">NRRL Y-2026</strain>
    </source>
</reference>
<protein>
    <submittedName>
        <fullName evidence="2">Uncharacterized protein</fullName>
    </submittedName>
</protein>
<keyword evidence="1" id="KW-1133">Transmembrane helix</keyword>
<dbReference type="EMBL" id="KV454002">
    <property type="protein sequence ID" value="ODQ47213.1"/>
    <property type="molecule type" value="Genomic_DNA"/>
</dbReference>
<accession>A0A1E3NNU3</accession>
<dbReference type="PANTHER" id="PTHR28062">
    <property type="entry name" value="K+-H+ EXCHANGE-LIKE PROTEIN"/>
    <property type="match status" value="1"/>
</dbReference>
<dbReference type="AlphaFoldDB" id="A0A1E3NNU3"/>
<proteinExistence type="predicted"/>
<keyword evidence="1" id="KW-0472">Membrane</keyword>
<dbReference type="RefSeq" id="XP_019018326.1">
    <property type="nucleotide sequence ID" value="XM_019163888.1"/>
</dbReference>
<evidence type="ECO:0000313" key="3">
    <source>
        <dbReference type="Proteomes" id="UP000094455"/>
    </source>
</evidence>
<dbReference type="GO" id="GO:0005743">
    <property type="term" value="C:mitochondrial inner membrane"/>
    <property type="evidence" value="ECO:0007669"/>
    <property type="project" value="TreeGrafter"/>
</dbReference>
<dbReference type="InterPro" id="IPR018786">
    <property type="entry name" value="Mit_KHE1"/>
</dbReference>
<organism evidence="2 3">
    <name type="scientific">Pichia membranifaciens NRRL Y-2026</name>
    <dbReference type="NCBI Taxonomy" id="763406"/>
    <lineage>
        <taxon>Eukaryota</taxon>
        <taxon>Fungi</taxon>
        <taxon>Dikarya</taxon>
        <taxon>Ascomycota</taxon>
        <taxon>Saccharomycotina</taxon>
        <taxon>Pichiomycetes</taxon>
        <taxon>Pichiales</taxon>
        <taxon>Pichiaceae</taxon>
        <taxon>Pichia</taxon>
    </lineage>
</organism>